<name>A9B9V0_PROM4</name>
<accession>A9B9V0</accession>
<protein>
    <submittedName>
        <fullName evidence="1">Possible GRAM domain</fullName>
    </submittedName>
</protein>
<dbReference type="AlphaFoldDB" id="A9B9V0"/>
<evidence type="ECO:0000313" key="2">
    <source>
        <dbReference type="Proteomes" id="UP000000788"/>
    </source>
</evidence>
<dbReference type="Proteomes" id="UP000000788">
    <property type="component" value="Chromosome"/>
</dbReference>
<reference evidence="1 2" key="1">
    <citation type="journal article" date="2007" name="PLoS Genet.">
        <title>Patterns and implications of gene gain and loss in the evolution of Prochlorococcus.</title>
        <authorList>
            <person name="Kettler G.C."/>
            <person name="Martiny A.C."/>
            <person name="Huang K."/>
            <person name="Zucker J."/>
            <person name="Coleman M.L."/>
            <person name="Rodrigue S."/>
            <person name="Chen F."/>
            <person name="Lapidus A."/>
            <person name="Ferriera S."/>
            <person name="Johnson J."/>
            <person name="Steglich C."/>
            <person name="Church G.M."/>
            <person name="Richardson P."/>
            <person name="Chisholm S.W."/>
        </authorList>
    </citation>
    <scope>NUCLEOTIDE SEQUENCE [LARGE SCALE GENOMIC DNA]</scope>
    <source>
        <strain evidence="2">MIT 9211</strain>
    </source>
</reference>
<dbReference type="KEGG" id="pmj:P9211_06811"/>
<proteinExistence type="predicted"/>
<organism evidence="1 2">
    <name type="scientific">Prochlorococcus marinus (strain MIT 9211)</name>
    <dbReference type="NCBI Taxonomy" id="93059"/>
    <lineage>
        <taxon>Bacteria</taxon>
        <taxon>Bacillati</taxon>
        <taxon>Cyanobacteriota</taxon>
        <taxon>Cyanophyceae</taxon>
        <taxon>Synechococcales</taxon>
        <taxon>Prochlorococcaceae</taxon>
        <taxon>Prochlorococcus</taxon>
    </lineage>
</organism>
<evidence type="ECO:0000313" key="1">
    <source>
        <dbReference type="EMBL" id="ABX08612.1"/>
    </source>
</evidence>
<dbReference type="EMBL" id="CP000878">
    <property type="protein sequence ID" value="ABX08612.1"/>
    <property type="molecule type" value="Genomic_DNA"/>
</dbReference>
<sequence>MGDTTQKISFSLILSLIGLIGSPLIVQAEYWLVIGSYRQGPGPRPQVSGITSPSLFAIPMESLEACKKAGKKISSDIYKPVWQFDNRWSCVYDGKD</sequence>
<dbReference type="HOGENOM" id="CLU_2424555_0_0_3"/>
<keyword evidence="2" id="KW-1185">Reference proteome</keyword>
<dbReference type="eggNOG" id="ENOG502ZSYJ">
    <property type="taxonomic scope" value="Bacteria"/>
</dbReference>
<dbReference type="RefSeq" id="WP_012195234.1">
    <property type="nucleotide sequence ID" value="NC_009976.1"/>
</dbReference>
<gene>
    <name evidence="1" type="ordered locus">P9211_06811</name>
</gene>
<dbReference type="STRING" id="93059.P9211_06811"/>